<dbReference type="GO" id="GO:0000987">
    <property type="term" value="F:cis-regulatory region sequence-specific DNA binding"/>
    <property type="evidence" value="ECO:0007669"/>
    <property type="project" value="UniProtKB-ARBA"/>
</dbReference>
<dbReference type="Pfam" id="PF00046">
    <property type="entry name" value="Homeodomain"/>
    <property type="match status" value="1"/>
</dbReference>
<organism evidence="10 11">
    <name type="scientific">Acrobeloides nanus</name>
    <dbReference type="NCBI Taxonomy" id="290746"/>
    <lineage>
        <taxon>Eukaryota</taxon>
        <taxon>Metazoa</taxon>
        <taxon>Ecdysozoa</taxon>
        <taxon>Nematoda</taxon>
        <taxon>Chromadorea</taxon>
        <taxon>Rhabditida</taxon>
        <taxon>Tylenchina</taxon>
        <taxon>Cephalobomorpha</taxon>
        <taxon>Cephaloboidea</taxon>
        <taxon>Cephalobidae</taxon>
        <taxon>Acrobeloides</taxon>
    </lineage>
</organism>
<dbReference type="AlphaFoldDB" id="A0A914DAJ2"/>
<dbReference type="WBParaSite" id="ACRNAN_scaffold22.g27127.t1">
    <property type="protein sequence ID" value="ACRNAN_scaffold22.g27127.t1"/>
    <property type="gene ID" value="ACRNAN_scaffold22.g27127"/>
</dbReference>
<keyword evidence="5 6" id="KW-0539">Nucleus</keyword>
<protein>
    <submittedName>
        <fullName evidence="11">Homeobox domain-containing protein</fullName>
    </submittedName>
</protein>
<keyword evidence="10" id="KW-1185">Reference proteome</keyword>
<dbReference type="InterPro" id="IPR009057">
    <property type="entry name" value="Homeodomain-like_sf"/>
</dbReference>
<dbReference type="PANTHER" id="PTHR11850">
    <property type="entry name" value="HOMEOBOX PROTEIN TRANSCRIPTION FACTORS"/>
    <property type="match status" value="1"/>
</dbReference>
<dbReference type="PROSITE" id="PS50071">
    <property type="entry name" value="HOMEOBOX_2"/>
    <property type="match status" value="1"/>
</dbReference>
<evidence type="ECO:0000256" key="6">
    <source>
        <dbReference type="PROSITE-ProRule" id="PRU00108"/>
    </source>
</evidence>
<evidence type="ECO:0000256" key="4">
    <source>
        <dbReference type="ARBA" id="ARBA00023155"/>
    </source>
</evidence>
<feature type="coiled-coil region" evidence="8">
    <location>
        <begin position="75"/>
        <end position="102"/>
    </location>
</feature>
<dbReference type="Proteomes" id="UP000887540">
    <property type="component" value="Unplaced"/>
</dbReference>
<comment type="similarity">
    <text evidence="2">Belongs to the TALE/PBX homeobox family.</text>
</comment>
<dbReference type="GO" id="GO:0005634">
    <property type="term" value="C:nucleus"/>
    <property type="evidence" value="ECO:0007669"/>
    <property type="project" value="UniProtKB-SubCell"/>
</dbReference>
<dbReference type="GO" id="GO:0000981">
    <property type="term" value="F:DNA-binding transcription factor activity, RNA polymerase II-specific"/>
    <property type="evidence" value="ECO:0007669"/>
    <property type="project" value="InterPro"/>
</dbReference>
<evidence type="ECO:0000256" key="7">
    <source>
        <dbReference type="RuleBase" id="RU000682"/>
    </source>
</evidence>
<dbReference type="InterPro" id="IPR001356">
    <property type="entry name" value="HD"/>
</dbReference>
<reference evidence="11" key="1">
    <citation type="submission" date="2022-11" db="UniProtKB">
        <authorList>
            <consortium name="WormBaseParasite"/>
        </authorList>
    </citation>
    <scope>IDENTIFICATION</scope>
</reference>
<evidence type="ECO:0000313" key="10">
    <source>
        <dbReference type="Proteomes" id="UP000887540"/>
    </source>
</evidence>
<accession>A0A914DAJ2</accession>
<dbReference type="InterPro" id="IPR005542">
    <property type="entry name" value="PBX_PBC_dom"/>
</dbReference>
<comment type="subcellular location">
    <subcellularLocation>
        <location evidence="1 6 7">Nucleus</location>
    </subcellularLocation>
</comment>
<evidence type="ECO:0000259" key="9">
    <source>
        <dbReference type="PROSITE" id="PS50071"/>
    </source>
</evidence>
<dbReference type="SMART" id="SM00389">
    <property type="entry name" value="HOX"/>
    <property type="match status" value="1"/>
</dbReference>
<evidence type="ECO:0000256" key="2">
    <source>
        <dbReference type="ARBA" id="ARBA00007601"/>
    </source>
</evidence>
<keyword evidence="8" id="KW-0175">Coiled coil</keyword>
<keyword evidence="3 6" id="KW-0238">DNA-binding</keyword>
<proteinExistence type="inferred from homology"/>
<dbReference type="PROSITE" id="PS00027">
    <property type="entry name" value="HOMEOBOX_1"/>
    <property type="match status" value="1"/>
</dbReference>
<evidence type="ECO:0000256" key="8">
    <source>
        <dbReference type="SAM" id="Coils"/>
    </source>
</evidence>
<feature type="domain" description="Homeobox" evidence="9">
    <location>
        <begin position="165"/>
        <end position="228"/>
    </location>
</feature>
<evidence type="ECO:0000256" key="3">
    <source>
        <dbReference type="ARBA" id="ARBA00023125"/>
    </source>
</evidence>
<dbReference type="CDD" id="cd00086">
    <property type="entry name" value="homeodomain"/>
    <property type="match status" value="1"/>
</dbReference>
<evidence type="ECO:0000313" key="11">
    <source>
        <dbReference type="WBParaSite" id="ACRNAN_scaffold22.g27127.t1"/>
    </source>
</evidence>
<dbReference type="SUPFAM" id="SSF46689">
    <property type="entry name" value="Homeodomain-like"/>
    <property type="match status" value="1"/>
</dbReference>
<dbReference type="InterPro" id="IPR050224">
    <property type="entry name" value="TALE_homeobox"/>
</dbReference>
<sequence>MQDLMNMCSQPPTIQPIILKQNPYFFALKDLLIDRKKEICFPYAHNAQYDLDNKNSELEANLVDCFALTETNNDEDNQTDTIDDLSEHVEEIREDFERSMCEIDQGITFRSMQLHDTLKHQQEFRPITEQDIQTSLDALKQRQLFWETELKAITCNRIMLLRTTLNTKRKRKNFSKKATLILNEYFDSHMDQPYPDDETKAKLAKRCGISPVQVSNWFGNKRIRFRKALVKREKGDQNHDHAFDFSNSDLNSTSSEFASNDELCFPFLHTSSTNNIYSNYL</sequence>
<evidence type="ECO:0000256" key="5">
    <source>
        <dbReference type="ARBA" id="ARBA00023242"/>
    </source>
</evidence>
<dbReference type="Pfam" id="PF03792">
    <property type="entry name" value="PBC"/>
    <property type="match status" value="1"/>
</dbReference>
<dbReference type="Gene3D" id="1.10.10.60">
    <property type="entry name" value="Homeodomain-like"/>
    <property type="match status" value="1"/>
</dbReference>
<evidence type="ECO:0000256" key="1">
    <source>
        <dbReference type="ARBA" id="ARBA00004123"/>
    </source>
</evidence>
<name>A0A914DAJ2_9BILA</name>
<keyword evidence="4 6" id="KW-0371">Homeobox</keyword>
<feature type="DNA-binding region" description="Homeobox" evidence="6">
    <location>
        <begin position="167"/>
        <end position="229"/>
    </location>
</feature>
<dbReference type="InterPro" id="IPR017970">
    <property type="entry name" value="Homeobox_CS"/>
</dbReference>